<evidence type="ECO:0000256" key="8">
    <source>
        <dbReference type="ARBA" id="ARBA00022741"/>
    </source>
</evidence>
<dbReference type="Proteomes" id="UP001148125">
    <property type="component" value="Unassembled WGS sequence"/>
</dbReference>
<evidence type="ECO:0000256" key="7">
    <source>
        <dbReference type="ARBA" id="ARBA00022729"/>
    </source>
</evidence>
<dbReference type="InterPro" id="IPR029052">
    <property type="entry name" value="Metallo-depent_PP-like"/>
</dbReference>
<dbReference type="InterPro" id="IPR006146">
    <property type="entry name" value="5'-Nucleotdase_CS"/>
</dbReference>
<dbReference type="InterPro" id="IPR006179">
    <property type="entry name" value="5_nucleotidase/apyrase"/>
</dbReference>
<comment type="catalytic activity">
    <reaction evidence="2">
        <text>a nucleoside 2',3'-cyclic phosphate + H2O = a nucleoside 3'-phosphate + H(+)</text>
        <dbReference type="Rhea" id="RHEA:19621"/>
        <dbReference type="ChEBI" id="CHEBI:15377"/>
        <dbReference type="ChEBI" id="CHEBI:15378"/>
        <dbReference type="ChEBI" id="CHEBI:66949"/>
        <dbReference type="ChEBI" id="CHEBI:66954"/>
        <dbReference type="EC" id="3.1.4.16"/>
    </reaction>
</comment>
<keyword evidence="9 11" id="KW-0378">Hydrolase</keyword>
<dbReference type="InterPro" id="IPR004843">
    <property type="entry name" value="Calcineurin-like_PHP"/>
</dbReference>
<dbReference type="InterPro" id="IPR008334">
    <property type="entry name" value="5'-Nucleotdase_C"/>
</dbReference>
<dbReference type="Pfam" id="PF02872">
    <property type="entry name" value="5_nucleotid_C"/>
    <property type="match status" value="1"/>
</dbReference>
<dbReference type="Pfam" id="PF00149">
    <property type="entry name" value="Metallophos"/>
    <property type="match status" value="1"/>
</dbReference>
<protein>
    <submittedName>
        <fullName evidence="14">Bifunctional metallophosphatase/5'-nucleotidase</fullName>
    </submittedName>
</protein>
<keyword evidence="6" id="KW-0479">Metal-binding</keyword>
<name>A0ABT5VGR0_9BACI</name>
<keyword evidence="7" id="KW-0732">Signal</keyword>
<feature type="domain" description="5'-Nucleotidase C-terminal" evidence="13">
    <location>
        <begin position="332"/>
        <end position="488"/>
    </location>
</feature>
<dbReference type="PROSITE" id="PS00785">
    <property type="entry name" value="5_NUCLEOTIDASE_1"/>
    <property type="match status" value="1"/>
</dbReference>
<dbReference type="InterPro" id="IPR036907">
    <property type="entry name" value="5'-Nucleotdase_C_sf"/>
</dbReference>
<dbReference type="SUPFAM" id="SSF55816">
    <property type="entry name" value="5'-nucleotidase (syn. UDP-sugar hydrolase), C-terminal domain"/>
    <property type="match status" value="1"/>
</dbReference>
<comment type="similarity">
    <text evidence="5 11">Belongs to the 5'-nucleotidase family.</text>
</comment>
<dbReference type="Gene3D" id="3.90.780.10">
    <property type="entry name" value="5'-Nucleotidase, C-terminal domain"/>
    <property type="match status" value="1"/>
</dbReference>
<evidence type="ECO:0000256" key="11">
    <source>
        <dbReference type="RuleBase" id="RU362119"/>
    </source>
</evidence>
<comment type="caution">
    <text evidence="14">The sequence shown here is derived from an EMBL/GenBank/DDBJ whole genome shotgun (WGS) entry which is preliminary data.</text>
</comment>
<reference evidence="14" key="1">
    <citation type="submission" date="2024-05" db="EMBL/GenBank/DDBJ databases">
        <title>Alkalihalobacillus sp. strain MEB203 novel alkaliphilic bacterium from Lonar Lake, India.</title>
        <authorList>
            <person name="Joshi A."/>
            <person name="Thite S."/>
            <person name="Mengade P."/>
        </authorList>
    </citation>
    <scope>NUCLEOTIDE SEQUENCE</scope>
    <source>
        <strain evidence="14">MEB 203</strain>
    </source>
</reference>
<sequence length="527" mass="59494">MTKKVTLSILETSDVHGNILPINYGNNATSQVGLAKLSTLIKRYKATNKSHTLLIDNGDVIQGTPLTYFYARVNSEGVNPVISVLNEMGYDAAVLGNHEFNYGQHILQKSINDSNFPWLSANIINNETNEPYYGKPYLVKELEDQLRVGILGLTTQYIPNWENPNHIKGLSFDDALETAKKWVPILRHEEKVDVVIVSYHGGFERDLSSGEATEHLTGENQGYALCKEVDGIDVLLTGHQHRSLTGEVNNVTIVQPSDKGQALGHVSITLEKETDTWKIVKKSAELIKMDESVEPDIHIIDLIKVFEDQTQEWLDQPIGKINGNMLVDDPLKIRTHDNALIEFINKVQMDVAKVDISNTALFNDDAPGLHSDVTMRDIVSNYIYPNTLKVLKITGQDMKDALERSASYFATYNGKEIEVNPEFTTPKPQHYNYDMWEGIEYEINISKPFGERIVRLYYGGKPIDLDQEYHVVMNNYRAGGGGDYMMFQGKEVVQDIPLDVSELLANYILERKVIDATVNHNWKVVHD</sequence>
<evidence type="ECO:0000256" key="2">
    <source>
        <dbReference type="ARBA" id="ARBA00001730"/>
    </source>
</evidence>
<organism evidence="14 15">
    <name type="scientific">Alkalihalobacterium chitinilyticum</name>
    <dbReference type="NCBI Taxonomy" id="2980103"/>
    <lineage>
        <taxon>Bacteria</taxon>
        <taxon>Bacillati</taxon>
        <taxon>Bacillota</taxon>
        <taxon>Bacilli</taxon>
        <taxon>Bacillales</taxon>
        <taxon>Bacillaceae</taxon>
        <taxon>Alkalihalobacterium</taxon>
    </lineage>
</organism>
<evidence type="ECO:0000256" key="5">
    <source>
        <dbReference type="ARBA" id="ARBA00006654"/>
    </source>
</evidence>
<evidence type="ECO:0000256" key="9">
    <source>
        <dbReference type="ARBA" id="ARBA00022801"/>
    </source>
</evidence>
<evidence type="ECO:0000256" key="6">
    <source>
        <dbReference type="ARBA" id="ARBA00022723"/>
    </source>
</evidence>
<dbReference type="CDD" id="cd07410">
    <property type="entry name" value="MPP_CpdB_N"/>
    <property type="match status" value="1"/>
</dbReference>
<proteinExistence type="inferred from homology"/>
<evidence type="ECO:0000259" key="13">
    <source>
        <dbReference type="Pfam" id="PF02872"/>
    </source>
</evidence>
<evidence type="ECO:0000256" key="1">
    <source>
        <dbReference type="ARBA" id="ARBA00000527"/>
    </source>
</evidence>
<accession>A0ABT5VGR0</accession>
<gene>
    <name evidence="14" type="ORF">N7Z68_14120</name>
</gene>
<evidence type="ECO:0000313" key="15">
    <source>
        <dbReference type="Proteomes" id="UP001148125"/>
    </source>
</evidence>
<keyword evidence="10" id="KW-0511">Multifunctional enzyme</keyword>
<comment type="catalytic activity">
    <reaction evidence="1">
        <text>a ribonucleoside 3'-phosphate + H2O = a ribonucleoside + phosphate</text>
        <dbReference type="Rhea" id="RHEA:10144"/>
        <dbReference type="ChEBI" id="CHEBI:13197"/>
        <dbReference type="ChEBI" id="CHEBI:15377"/>
        <dbReference type="ChEBI" id="CHEBI:18254"/>
        <dbReference type="ChEBI" id="CHEBI:43474"/>
        <dbReference type="EC" id="3.1.3.6"/>
    </reaction>
</comment>
<evidence type="ECO:0000256" key="3">
    <source>
        <dbReference type="ARBA" id="ARBA00001968"/>
    </source>
</evidence>
<evidence type="ECO:0000313" key="14">
    <source>
        <dbReference type="EMBL" id="MDE5414512.1"/>
    </source>
</evidence>
<comment type="cofactor">
    <cofactor evidence="3">
        <name>a divalent metal cation</name>
        <dbReference type="ChEBI" id="CHEBI:60240"/>
    </cofactor>
</comment>
<dbReference type="PRINTS" id="PR01607">
    <property type="entry name" value="APYRASEFAMLY"/>
</dbReference>
<keyword evidence="15" id="KW-1185">Reference proteome</keyword>
<dbReference type="SUPFAM" id="SSF56300">
    <property type="entry name" value="Metallo-dependent phosphatases"/>
    <property type="match status" value="1"/>
</dbReference>
<dbReference type="Gene3D" id="3.60.21.10">
    <property type="match status" value="1"/>
</dbReference>
<keyword evidence="8 11" id="KW-0547">Nucleotide-binding</keyword>
<dbReference type="EMBL" id="JAOTPO010000009">
    <property type="protein sequence ID" value="MDE5414512.1"/>
    <property type="molecule type" value="Genomic_DNA"/>
</dbReference>
<dbReference type="RefSeq" id="WP_275119125.1">
    <property type="nucleotide sequence ID" value="NZ_JAOTPO010000009.1"/>
</dbReference>
<evidence type="ECO:0000259" key="12">
    <source>
        <dbReference type="Pfam" id="PF00149"/>
    </source>
</evidence>
<dbReference type="PROSITE" id="PS00786">
    <property type="entry name" value="5_NUCLEOTIDASE_2"/>
    <property type="match status" value="1"/>
</dbReference>
<dbReference type="PANTHER" id="PTHR11575">
    <property type="entry name" value="5'-NUCLEOTIDASE-RELATED"/>
    <property type="match status" value="1"/>
</dbReference>
<dbReference type="InterPro" id="IPR041827">
    <property type="entry name" value="CpdB_N"/>
</dbReference>
<comment type="subcellular location">
    <subcellularLocation>
        <location evidence="4">Cell envelope</location>
    </subcellularLocation>
</comment>
<dbReference type="PANTHER" id="PTHR11575:SF6">
    <property type="entry name" value="2',3'-CYCLIC-NUCLEOTIDE 2'-PHOSPHODIESTERASE_3'-NUCLEOTIDASE"/>
    <property type="match status" value="1"/>
</dbReference>
<feature type="domain" description="Calcineurin-like phosphoesterase" evidence="12">
    <location>
        <begin position="8"/>
        <end position="242"/>
    </location>
</feature>
<evidence type="ECO:0000256" key="10">
    <source>
        <dbReference type="ARBA" id="ARBA00023268"/>
    </source>
</evidence>
<evidence type="ECO:0000256" key="4">
    <source>
        <dbReference type="ARBA" id="ARBA00004196"/>
    </source>
</evidence>